<comment type="caution">
    <text evidence="1">The sequence shown here is derived from an EMBL/GenBank/DDBJ whole genome shotgun (WGS) entry which is preliminary data.</text>
</comment>
<evidence type="ECO:0000313" key="2">
    <source>
        <dbReference type="Proteomes" id="UP000831701"/>
    </source>
</evidence>
<keyword evidence="2" id="KW-1185">Reference proteome</keyword>
<dbReference type="EMBL" id="CM041536">
    <property type="protein sequence ID" value="KAI3371097.1"/>
    <property type="molecule type" value="Genomic_DNA"/>
</dbReference>
<dbReference type="Proteomes" id="UP000831701">
    <property type="component" value="Chromosome 6"/>
</dbReference>
<sequence length="433" mass="47007">MAPPGGETSSLHLRRTSAPAATNEEVRPVEFPPTSHREAASLRGKGDRPPVAMAMSTFQKVTLATCLVLCVALLLPKMLLSRGRKDAAERPEGSGRLPPMMHRQMAPGSGFSRAHNPEAIARAKGAGTGAGTGAGMGGKSNLAGQIIPVYGFGILLYILYILFKITSKGSSKPTEGRFPAVRSENMKRKITDFELAQLQEKLRETELVMENIVSTAHHSPDRVNGVTADQEESLLQQLTEITRVMQEGQLVDDMGAEKKTEDDWEASADYPDEPQQYWGYSRCCCQHSQQHHSPQMEAGAEEGKGGDGADLEKVPGEVTGGEETEEAEALNKNGVRESDFTAAGEGDVGPEGDLGVREKADEHEHEERGGKIDLGVPEEELAGVLKELAVTLKMTSMMEQEKIEDLTRSTETEAPCGAVRRRNKRRRAKKASH</sequence>
<proteinExistence type="predicted"/>
<reference evidence="1" key="1">
    <citation type="submission" date="2022-04" db="EMBL/GenBank/DDBJ databases">
        <title>Jade perch genome.</title>
        <authorList>
            <person name="Chao B."/>
        </authorList>
    </citation>
    <scope>NUCLEOTIDE SEQUENCE</scope>
    <source>
        <strain evidence="1">CB-2022</strain>
    </source>
</reference>
<organism evidence="1 2">
    <name type="scientific">Scortum barcoo</name>
    <name type="common">barcoo grunter</name>
    <dbReference type="NCBI Taxonomy" id="214431"/>
    <lineage>
        <taxon>Eukaryota</taxon>
        <taxon>Metazoa</taxon>
        <taxon>Chordata</taxon>
        <taxon>Craniata</taxon>
        <taxon>Vertebrata</taxon>
        <taxon>Euteleostomi</taxon>
        <taxon>Actinopterygii</taxon>
        <taxon>Neopterygii</taxon>
        <taxon>Teleostei</taxon>
        <taxon>Neoteleostei</taxon>
        <taxon>Acanthomorphata</taxon>
        <taxon>Eupercaria</taxon>
        <taxon>Centrarchiformes</taxon>
        <taxon>Terapontoidei</taxon>
        <taxon>Terapontidae</taxon>
        <taxon>Scortum</taxon>
    </lineage>
</organism>
<accession>A0ACB8WSU3</accession>
<evidence type="ECO:0000313" key="1">
    <source>
        <dbReference type="EMBL" id="KAI3371097.1"/>
    </source>
</evidence>
<gene>
    <name evidence="1" type="ORF">L3Q82_023728</name>
</gene>
<protein>
    <submittedName>
        <fullName evidence="1">Uncharacterized protein</fullName>
    </submittedName>
</protein>
<name>A0ACB8WSU3_9TELE</name>